<gene>
    <name evidence="11" type="ORF">PECAL_2P31510</name>
</gene>
<protein>
    <recommendedName>
        <fullName evidence="13">Anoctamin dimerisation domain-containing protein</fullName>
    </recommendedName>
</protein>
<evidence type="ECO:0000256" key="8">
    <source>
        <dbReference type="SAM" id="Phobius"/>
    </source>
</evidence>
<dbReference type="Pfam" id="PF04547">
    <property type="entry name" value="Anoctamin"/>
    <property type="match status" value="1"/>
</dbReference>
<dbReference type="AlphaFoldDB" id="A0A8J2SE39"/>
<dbReference type="EMBL" id="CAKKNE010000002">
    <property type="protein sequence ID" value="CAH0370003.1"/>
    <property type="molecule type" value="Genomic_DNA"/>
</dbReference>
<evidence type="ECO:0000256" key="5">
    <source>
        <dbReference type="ARBA" id="ARBA00023136"/>
    </source>
</evidence>
<feature type="transmembrane region" description="Helical" evidence="8">
    <location>
        <begin position="648"/>
        <end position="669"/>
    </location>
</feature>
<keyword evidence="6" id="KW-0325">Glycoprotein</keyword>
<proteinExistence type="predicted"/>
<dbReference type="PANTHER" id="PTHR12308:SF73">
    <property type="entry name" value="ANOCTAMIN"/>
    <property type="match status" value="1"/>
</dbReference>
<evidence type="ECO:0000256" key="3">
    <source>
        <dbReference type="ARBA" id="ARBA00022692"/>
    </source>
</evidence>
<feature type="compositionally biased region" description="Pro residues" evidence="7">
    <location>
        <begin position="1178"/>
        <end position="1187"/>
    </location>
</feature>
<evidence type="ECO:0000256" key="7">
    <source>
        <dbReference type="SAM" id="MobiDB-lite"/>
    </source>
</evidence>
<dbReference type="Proteomes" id="UP000789595">
    <property type="component" value="Unassembled WGS sequence"/>
</dbReference>
<keyword evidence="3 8" id="KW-0812">Transmembrane</keyword>
<reference evidence="11" key="1">
    <citation type="submission" date="2021-11" db="EMBL/GenBank/DDBJ databases">
        <authorList>
            <consortium name="Genoscope - CEA"/>
            <person name="William W."/>
        </authorList>
    </citation>
    <scope>NUCLEOTIDE SEQUENCE</scope>
</reference>
<comment type="caution">
    <text evidence="11">The sequence shown here is derived from an EMBL/GenBank/DDBJ whole genome shotgun (WGS) entry which is preliminary data.</text>
</comment>
<evidence type="ECO:0000313" key="12">
    <source>
        <dbReference type="Proteomes" id="UP000789595"/>
    </source>
</evidence>
<organism evidence="11 12">
    <name type="scientific">Pelagomonas calceolata</name>
    <dbReference type="NCBI Taxonomy" id="35677"/>
    <lineage>
        <taxon>Eukaryota</taxon>
        <taxon>Sar</taxon>
        <taxon>Stramenopiles</taxon>
        <taxon>Ochrophyta</taxon>
        <taxon>Pelagophyceae</taxon>
        <taxon>Pelagomonadales</taxon>
        <taxon>Pelagomonadaceae</taxon>
        <taxon>Pelagomonas</taxon>
    </lineage>
</organism>
<keyword evidence="2" id="KW-1003">Cell membrane</keyword>
<evidence type="ECO:0000256" key="1">
    <source>
        <dbReference type="ARBA" id="ARBA00004651"/>
    </source>
</evidence>
<evidence type="ECO:0000313" key="11">
    <source>
        <dbReference type="EMBL" id="CAH0370003.1"/>
    </source>
</evidence>
<dbReference type="InterPro" id="IPR007632">
    <property type="entry name" value="Anoctamin"/>
</dbReference>
<feature type="compositionally biased region" description="Basic and acidic residues" evidence="7">
    <location>
        <begin position="1136"/>
        <end position="1157"/>
    </location>
</feature>
<feature type="region of interest" description="Disordered" evidence="7">
    <location>
        <begin position="26"/>
        <end position="45"/>
    </location>
</feature>
<feature type="domain" description="Anoctamin dimerisation" evidence="10">
    <location>
        <begin position="133"/>
        <end position="339"/>
    </location>
</feature>
<dbReference type="PANTHER" id="PTHR12308">
    <property type="entry name" value="ANOCTAMIN"/>
    <property type="match status" value="1"/>
</dbReference>
<comment type="subcellular location">
    <subcellularLocation>
        <location evidence="1">Cell membrane</location>
        <topology evidence="1">Multi-pass membrane protein</topology>
    </subcellularLocation>
</comment>
<keyword evidence="4 8" id="KW-1133">Transmembrane helix</keyword>
<feature type="transmembrane region" description="Helical" evidence="8">
    <location>
        <begin position="402"/>
        <end position="429"/>
    </location>
</feature>
<name>A0A8J2SE39_9STRA</name>
<evidence type="ECO:0000256" key="6">
    <source>
        <dbReference type="ARBA" id="ARBA00023180"/>
    </source>
</evidence>
<dbReference type="GO" id="GO:0005254">
    <property type="term" value="F:chloride channel activity"/>
    <property type="evidence" value="ECO:0007669"/>
    <property type="project" value="TreeGrafter"/>
</dbReference>
<dbReference type="InterPro" id="IPR032394">
    <property type="entry name" value="Anoct_dimer"/>
</dbReference>
<evidence type="ECO:0000259" key="10">
    <source>
        <dbReference type="Pfam" id="PF16178"/>
    </source>
</evidence>
<feature type="region of interest" description="Disordered" evidence="7">
    <location>
        <begin position="1136"/>
        <end position="1196"/>
    </location>
</feature>
<evidence type="ECO:0000256" key="2">
    <source>
        <dbReference type="ARBA" id="ARBA00022475"/>
    </source>
</evidence>
<evidence type="ECO:0000259" key="9">
    <source>
        <dbReference type="Pfam" id="PF04547"/>
    </source>
</evidence>
<sequence>MGLVSSRQRELRESLVDGGAVYNFPGDRQKKRRSRNYPTDSDGVQFDPTCDKYDFLLVFPRPDDDESEAEGDRISWCQIETLWFQAIPGDEDRKTAGIEWLRQEWVSRFRTDTVSSAEGGDTVPLTALQGLVREHVVDRLTKAGLQLELTLAQDGSKVFCRVRAPMALLERKADELNHKLKFRGEVDPGPEFWRKSADQDAEGKPIFCEIVEESILYEKNQANELLEDLYRAGKVGPNDAAVFDEAEPTKKHWSRRVHTLERIADRVPVTNRFPAHADFTTAPESRHLYDEYPSVRGKTLFLPKDRLYLTSKIMDEHFDFGVLVEHKVVEQCLALHDANAGESLTLEWFSDHWVLFWRSGPRDCGAPRVSMPQIDKGEACQYWERPWAQPLMEIRAYFGEQVALYFAWLGYYGYSLTTPTIVLTAAGIYEFVTGQSADDEGWWKPVQVSLAFFLVAWSALYKDGWDVEQQWCATKWGMLDFEEEEADRPQFVGDADEPRRLSPITNQNETYYPAEKRARTQFFNSIIVALLALLILVIFALIFELEYKLLDVLPASLAGYVLPLLIAILIQWFSRLYNPIAYYLNESENYQTQTNYDNNLVLKVFAFEIMNNYSSLALTAFFKGWYWGCISGDDNCLSDLKRLTGVIFGVRFALALWGIVGGGCVSRSYKAFLKLVLPEADTNEDNDGENPMHDDVEEGDRLKALEHPAFVDEAELEEYEGLFDDYAEIVLQMGLVCMWSLGFYYMPLLAALEILLQMRVDAYGLVCDSQRPTPTPAETVGSWGTLMDTMSLLAVFTNAGIIVYTTKSLEDWSSNEKLCAFFVVEQLLLLTKALAHLCSTGIPTRLEEIQKRQEHVVDRHKHCRFEEVFEDDEDEVAGLKRGHVDRSEVRERSQSTTDGMSPFTRSRIAYLDEKLRACESDVTIARSQYRVACKTEVFNEDCGVSYSRRTPGLALGMVTLTVLEAENVGQRHDPVNASSCRAVVHVRDPTPRHQRAYEGPPGPAPQVSKPAKKPPRSNELPEDLRSAGARMVFNQTFSLAPVKTSKAEIFIEIMDHAKRLKRGSTTIALSDLSDQRKQALTLSILRPTATTTAQFGIPQEAAVLYVKAQFQYSRILPIKRRIYRLLEGRRKITQDRQNLRLGKAPEHQWDFPDDPSRPDPGATPTATPSSTRVGFAPAPAPFAPPPPPDDDGSPLT</sequence>
<evidence type="ECO:0008006" key="13">
    <source>
        <dbReference type="Google" id="ProtNLM"/>
    </source>
</evidence>
<keyword evidence="12" id="KW-1185">Reference proteome</keyword>
<dbReference type="GO" id="GO:0005886">
    <property type="term" value="C:plasma membrane"/>
    <property type="evidence" value="ECO:0007669"/>
    <property type="project" value="UniProtKB-SubCell"/>
</dbReference>
<dbReference type="InterPro" id="IPR049452">
    <property type="entry name" value="Anoctamin_TM"/>
</dbReference>
<evidence type="ECO:0000256" key="4">
    <source>
        <dbReference type="ARBA" id="ARBA00022989"/>
    </source>
</evidence>
<feature type="transmembrane region" description="Helical" evidence="8">
    <location>
        <begin position="555"/>
        <end position="573"/>
    </location>
</feature>
<accession>A0A8J2SE39</accession>
<keyword evidence="5 8" id="KW-0472">Membrane</keyword>
<feature type="transmembrane region" description="Helical" evidence="8">
    <location>
        <begin position="522"/>
        <end position="543"/>
    </location>
</feature>
<feature type="region of interest" description="Disordered" evidence="7">
    <location>
        <begin position="991"/>
        <end position="1022"/>
    </location>
</feature>
<dbReference type="Pfam" id="PF16178">
    <property type="entry name" value="Anoct_dimer"/>
    <property type="match status" value="1"/>
</dbReference>
<dbReference type="GO" id="GO:0046983">
    <property type="term" value="F:protein dimerization activity"/>
    <property type="evidence" value="ECO:0007669"/>
    <property type="project" value="InterPro"/>
</dbReference>
<feature type="domain" description="Anoctamin transmembrane" evidence="9">
    <location>
        <begin position="394"/>
        <end position="853"/>
    </location>
</feature>
<dbReference type="OrthoDB" id="296386at2759"/>
<feature type="transmembrane region" description="Helical" evidence="8">
    <location>
        <begin position="729"/>
        <end position="752"/>
    </location>
</feature>
<feature type="compositionally biased region" description="Low complexity" evidence="7">
    <location>
        <begin position="1162"/>
        <end position="1177"/>
    </location>
</feature>